<dbReference type="Gene3D" id="3.10.10.10">
    <property type="entry name" value="HIV Type 1 Reverse Transcriptase, subunit A, domain 1"/>
    <property type="match status" value="1"/>
</dbReference>
<dbReference type="Pfam" id="PF00098">
    <property type="entry name" value="zf-CCHC"/>
    <property type="match status" value="1"/>
</dbReference>
<evidence type="ECO:0000259" key="9">
    <source>
        <dbReference type="PROSITE" id="PS50175"/>
    </source>
</evidence>
<dbReference type="EnsemblMetazoa" id="AALFPA23_008891.R12168">
    <property type="protein sequence ID" value="AALFPA23_008891.P12168"/>
    <property type="gene ID" value="AALFPA23_008891"/>
</dbReference>
<feature type="domain" description="Peptidase A2" evidence="9">
    <location>
        <begin position="361"/>
        <end position="439"/>
    </location>
</feature>
<dbReference type="InterPro" id="IPR001995">
    <property type="entry name" value="Peptidase_A2_cat"/>
</dbReference>
<feature type="domain" description="CCHC-type" evidence="8">
    <location>
        <begin position="315"/>
        <end position="328"/>
    </location>
</feature>
<dbReference type="GeneID" id="115259448"/>
<feature type="region of interest" description="Disordered" evidence="7">
    <location>
        <begin position="1"/>
        <end position="79"/>
    </location>
</feature>
<dbReference type="InterPro" id="IPR036875">
    <property type="entry name" value="Znf_CCHC_sf"/>
</dbReference>
<evidence type="ECO:0008006" key="12">
    <source>
        <dbReference type="Google" id="ProtNLM"/>
    </source>
</evidence>
<keyword evidence="1" id="KW-0808">Transferase</keyword>
<dbReference type="InterPro" id="IPR050951">
    <property type="entry name" value="Retrovirus_Pol_polyprotein"/>
</dbReference>
<dbReference type="Gene3D" id="2.40.70.10">
    <property type="entry name" value="Acid Proteases"/>
    <property type="match status" value="1"/>
</dbReference>
<dbReference type="InterPro" id="IPR001878">
    <property type="entry name" value="Znf_CCHC"/>
</dbReference>
<evidence type="ECO:0000259" key="8">
    <source>
        <dbReference type="PROSITE" id="PS50158"/>
    </source>
</evidence>
<sequence>MSDHDKKLEEISRNVAEQVIGDTDATGEHSTGASDLIETLLGGESSKDSASRSDRQKFEKLNAQDPRYKRRESDSTSNTMDNDAFRLLVDALRQMSVQNVRRFDIRDVKDILVPFDPDVPTTPTAEQWIESIEKAAALYNGDDAWMLQCGIVNLQGAAKIWFTGATVRDWAEFKAKLVQDFPTSVDVVSIHQAMMNRKKLPGESLETYFYSHVALGRKGKLPDQATIKYIVSGLEGRFGNITQVDTLPELLKQLKWLAEVNLLKPIDTSRGSTSKSVTKGETGTGIKCYRCGGVGHVAATCNEKKSYRPSTNAECFRCSEKGHLAKNCYKFPVKKSTPRVMQEIRQKSNYVKTVKIGDRCVDALYDCGSAVTTIKKGCCEILSNLEEYHMELIGFGGNRVQVKERSFEKIEVDGLLMEVTLLVVPNNVQANSVIIGRDILDRDDVRFIKEKGSVRIEKIPVDEPLSTVLSQEPLVETSSSSLQPNMCNIRAYEPISAEEINVDGGPEEREMVLEVIDRYRHCFAKNYKEMGTAKHCEMQIELVDENPVYIKQYPMEYSREKVVEDTVEDLLSAGIIQSSKSPYNSPTVLVNT</sequence>
<dbReference type="PANTHER" id="PTHR37984:SF5">
    <property type="entry name" value="PROTEIN NYNRIN-LIKE"/>
    <property type="match status" value="1"/>
</dbReference>
<dbReference type="InterPro" id="IPR021109">
    <property type="entry name" value="Peptidase_aspartic_dom_sf"/>
</dbReference>
<keyword evidence="5" id="KW-0378">Hydrolase</keyword>
<dbReference type="SUPFAM" id="SSF56672">
    <property type="entry name" value="DNA/RNA polymerases"/>
    <property type="match status" value="1"/>
</dbReference>
<dbReference type="InterPro" id="IPR043502">
    <property type="entry name" value="DNA/RNA_pol_sf"/>
</dbReference>
<evidence type="ECO:0000256" key="4">
    <source>
        <dbReference type="ARBA" id="ARBA00022759"/>
    </source>
</evidence>
<reference evidence="11" key="1">
    <citation type="journal article" date="2015" name="Proc. Natl. Acad. Sci. U.S.A.">
        <title>Genome sequence of the Asian Tiger mosquito, Aedes albopictus, reveals insights into its biology, genetics, and evolution.</title>
        <authorList>
            <person name="Chen X.G."/>
            <person name="Jiang X."/>
            <person name="Gu J."/>
            <person name="Xu M."/>
            <person name="Wu Y."/>
            <person name="Deng Y."/>
            <person name="Zhang C."/>
            <person name="Bonizzoni M."/>
            <person name="Dermauw W."/>
            <person name="Vontas J."/>
            <person name="Armbruster P."/>
            <person name="Huang X."/>
            <person name="Yang Y."/>
            <person name="Zhang H."/>
            <person name="He W."/>
            <person name="Peng H."/>
            <person name="Liu Y."/>
            <person name="Wu K."/>
            <person name="Chen J."/>
            <person name="Lirakis M."/>
            <person name="Topalis P."/>
            <person name="Van Leeuwen T."/>
            <person name="Hall A.B."/>
            <person name="Jiang X."/>
            <person name="Thorpe C."/>
            <person name="Mueller R.L."/>
            <person name="Sun C."/>
            <person name="Waterhouse R.M."/>
            <person name="Yan G."/>
            <person name="Tu Z.J."/>
            <person name="Fang X."/>
            <person name="James A.A."/>
        </authorList>
    </citation>
    <scope>NUCLEOTIDE SEQUENCE [LARGE SCALE GENOMIC DNA]</scope>
    <source>
        <strain evidence="11">Foshan</strain>
    </source>
</reference>
<feature type="compositionally biased region" description="Basic and acidic residues" evidence="7">
    <location>
        <begin position="1"/>
        <end position="12"/>
    </location>
</feature>
<keyword evidence="11" id="KW-1185">Reference proteome</keyword>
<evidence type="ECO:0000313" key="11">
    <source>
        <dbReference type="Proteomes" id="UP000069940"/>
    </source>
</evidence>
<dbReference type="RefSeq" id="XP_029715882.1">
    <property type="nucleotide sequence ID" value="XM_029860022.1"/>
</dbReference>
<evidence type="ECO:0000313" key="10">
    <source>
        <dbReference type="EnsemblMetazoa" id="AALFPA23_008891.P12168"/>
    </source>
</evidence>
<keyword evidence="6" id="KW-0863">Zinc-finger</keyword>
<keyword evidence="2" id="KW-0548">Nucleotidyltransferase</keyword>
<evidence type="ECO:0000256" key="6">
    <source>
        <dbReference type="PROSITE-ProRule" id="PRU00047"/>
    </source>
</evidence>
<dbReference type="PROSITE" id="PS50175">
    <property type="entry name" value="ASP_PROT_RETROV"/>
    <property type="match status" value="1"/>
</dbReference>
<keyword evidence="4" id="KW-0255">Endonuclease</keyword>
<keyword evidence="3" id="KW-0540">Nuclease</keyword>
<dbReference type="PROSITE" id="PS50158">
    <property type="entry name" value="ZF_CCHC"/>
    <property type="match status" value="2"/>
</dbReference>
<dbReference type="PANTHER" id="PTHR37984">
    <property type="entry name" value="PROTEIN CBG26694"/>
    <property type="match status" value="1"/>
</dbReference>
<protein>
    <recommendedName>
        <fullName evidence="12">CCHC-type domain-containing protein</fullName>
    </recommendedName>
</protein>
<dbReference type="Gene3D" id="4.10.60.10">
    <property type="entry name" value="Zinc finger, CCHC-type"/>
    <property type="match status" value="1"/>
</dbReference>
<keyword evidence="6" id="KW-0479">Metal-binding</keyword>
<evidence type="ECO:0000256" key="3">
    <source>
        <dbReference type="ARBA" id="ARBA00022722"/>
    </source>
</evidence>
<keyword evidence="6" id="KW-0862">Zinc</keyword>
<reference evidence="10" key="2">
    <citation type="submission" date="2025-05" db="UniProtKB">
        <authorList>
            <consortium name="EnsemblMetazoa"/>
        </authorList>
    </citation>
    <scope>IDENTIFICATION</scope>
    <source>
        <strain evidence="10">Foshan</strain>
    </source>
</reference>
<proteinExistence type="predicted"/>
<dbReference type="SMART" id="SM00343">
    <property type="entry name" value="ZnF_C2HC"/>
    <property type="match status" value="2"/>
</dbReference>
<dbReference type="SUPFAM" id="SSF50630">
    <property type="entry name" value="Acid proteases"/>
    <property type="match status" value="1"/>
</dbReference>
<evidence type="ECO:0000256" key="2">
    <source>
        <dbReference type="ARBA" id="ARBA00022695"/>
    </source>
</evidence>
<organism evidence="10 11">
    <name type="scientific">Aedes albopictus</name>
    <name type="common">Asian tiger mosquito</name>
    <name type="synonym">Stegomyia albopicta</name>
    <dbReference type="NCBI Taxonomy" id="7160"/>
    <lineage>
        <taxon>Eukaryota</taxon>
        <taxon>Metazoa</taxon>
        <taxon>Ecdysozoa</taxon>
        <taxon>Arthropoda</taxon>
        <taxon>Hexapoda</taxon>
        <taxon>Insecta</taxon>
        <taxon>Pterygota</taxon>
        <taxon>Neoptera</taxon>
        <taxon>Endopterygota</taxon>
        <taxon>Diptera</taxon>
        <taxon>Nematocera</taxon>
        <taxon>Culicoidea</taxon>
        <taxon>Culicidae</taxon>
        <taxon>Culicinae</taxon>
        <taxon>Aedini</taxon>
        <taxon>Aedes</taxon>
        <taxon>Stegomyia</taxon>
    </lineage>
</organism>
<accession>A0ABM1YGF1</accession>
<evidence type="ECO:0000256" key="7">
    <source>
        <dbReference type="SAM" id="MobiDB-lite"/>
    </source>
</evidence>
<name>A0ABM1YGF1_AEDAL</name>
<evidence type="ECO:0000256" key="5">
    <source>
        <dbReference type="ARBA" id="ARBA00022801"/>
    </source>
</evidence>
<dbReference type="SUPFAM" id="SSF57756">
    <property type="entry name" value="Retrovirus zinc finger-like domains"/>
    <property type="match status" value="1"/>
</dbReference>
<feature type="compositionally biased region" description="Basic and acidic residues" evidence="7">
    <location>
        <begin position="45"/>
        <end position="62"/>
    </location>
</feature>
<dbReference type="Proteomes" id="UP000069940">
    <property type="component" value="Unassembled WGS sequence"/>
</dbReference>
<evidence type="ECO:0000256" key="1">
    <source>
        <dbReference type="ARBA" id="ARBA00022679"/>
    </source>
</evidence>
<feature type="domain" description="CCHC-type" evidence="8">
    <location>
        <begin position="287"/>
        <end position="303"/>
    </location>
</feature>